<dbReference type="EMBL" id="FOEE01000006">
    <property type="protein sequence ID" value="SEO89118.1"/>
    <property type="molecule type" value="Genomic_DNA"/>
</dbReference>
<protein>
    <recommendedName>
        <fullName evidence="4">DUF4439 domain-containing protein</fullName>
    </recommendedName>
</protein>
<dbReference type="AlphaFoldDB" id="A0A1H8TF46"/>
<name>A0A1H8TF46_9ACTN</name>
<evidence type="ECO:0000313" key="3">
    <source>
        <dbReference type="Proteomes" id="UP000198960"/>
    </source>
</evidence>
<accession>A0A1H8TF46</accession>
<dbReference type="OrthoDB" id="5198808at2"/>
<evidence type="ECO:0008006" key="4">
    <source>
        <dbReference type="Google" id="ProtNLM"/>
    </source>
</evidence>
<dbReference type="STRING" id="673521.SAMN05660991_02168"/>
<sequence length="163" mass="15809">MTASPAPSPPGFPRRTLLAGVLGAAGLTLLAGCTSDDGDGARAPDQAGSDLLADQVAVQEVVVAAYAAAAAADPALGDEVEPQALQALAQLEELRNAAPGATPSSAGAGTGPAPGTDARVWLREQLGVAAGAHEEACADHEGGRAALLGSVAAGLRGQESVLA</sequence>
<dbReference type="RefSeq" id="WP_091942983.1">
    <property type="nucleotide sequence ID" value="NZ_FOEE01000006.1"/>
</dbReference>
<organism evidence="2 3">
    <name type="scientific">Trujillonella endophytica</name>
    <dbReference type="NCBI Taxonomy" id="673521"/>
    <lineage>
        <taxon>Bacteria</taxon>
        <taxon>Bacillati</taxon>
        <taxon>Actinomycetota</taxon>
        <taxon>Actinomycetes</taxon>
        <taxon>Geodermatophilales</taxon>
        <taxon>Geodermatophilaceae</taxon>
        <taxon>Trujillonella</taxon>
    </lineage>
</organism>
<evidence type="ECO:0000256" key="1">
    <source>
        <dbReference type="SAM" id="MobiDB-lite"/>
    </source>
</evidence>
<keyword evidence="3" id="KW-1185">Reference proteome</keyword>
<dbReference type="PROSITE" id="PS51318">
    <property type="entry name" value="TAT"/>
    <property type="match status" value="1"/>
</dbReference>
<reference evidence="3" key="1">
    <citation type="submission" date="2016-10" db="EMBL/GenBank/DDBJ databases">
        <authorList>
            <person name="Varghese N."/>
            <person name="Submissions S."/>
        </authorList>
    </citation>
    <scope>NUCLEOTIDE SEQUENCE [LARGE SCALE GENOMIC DNA]</scope>
    <source>
        <strain evidence="3">DSM 45413</strain>
    </source>
</reference>
<dbReference type="InterPro" id="IPR006311">
    <property type="entry name" value="TAT_signal"/>
</dbReference>
<dbReference type="Proteomes" id="UP000198960">
    <property type="component" value="Unassembled WGS sequence"/>
</dbReference>
<feature type="compositionally biased region" description="Low complexity" evidence="1">
    <location>
        <begin position="95"/>
        <end position="116"/>
    </location>
</feature>
<proteinExistence type="predicted"/>
<feature type="region of interest" description="Disordered" evidence="1">
    <location>
        <begin position="95"/>
        <end position="117"/>
    </location>
</feature>
<gene>
    <name evidence="2" type="ORF">SAMN05660991_02168</name>
</gene>
<evidence type="ECO:0000313" key="2">
    <source>
        <dbReference type="EMBL" id="SEO89118.1"/>
    </source>
</evidence>